<dbReference type="EMBL" id="LIAE01010239">
    <property type="protein sequence ID" value="PAV64809.1"/>
    <property type="molecule type" value="Genomic_DNA"/>
</dbReference>
<protein>
    <submittedName>
        <fullName evidence="2">Uncharacterized protein</fullName>
    </submittedName>
</protein>
<comment type="caution">
    <text evidence="2">The sequence shown here is derived from an EMBL/GenBank/DDBJ whole genome shotgun (WGS) entry which is preliminary data.</text>
</comment>
<dbReference type="OrthoDB" id="5816421at2759"/>
<feature type="transmembrane region" description="Helical" evidence="1">
    <location>
        <begin position="164"/>
        <end position="187"/>
    </location>
</feature>
<dbReference type="AlphaFoldDB" id="A0A2A2JTB4"/>
<keyword evidence="1" id="KW-1133">Transmembrane helix</keyword>
<proteinExistence type="predicted"/>
<keyword evidence="1" id="KW-0472">Membrane</keyword>
<keyword evidence="3" id="KW-1185">Reference proteome</keyword>
<feature type="transmembrane region" description="Helical" evidence="1">
    <location>
        <begin position="199"/>
        <end position="219"/>
    </location>
</feature>
<sequence>MDPNDELIELSGEEPKLIMPDNEADAIPLLQNDTLPNDFIMIKPAYHEFSTNYFRIALMSIKALFILLLFTLTFVIRRDFYRVFVLLLLSIMVLDLSFDTFSEVKTHLNQLGSSDFNWDYVLVPLPVNESIVYHHSHAGQIFEIMLGSYTTYTVYNVIWWLPPISYLILSTLFWQLLISSTVVFYYLHRAVVSPNDIVYSNYIPTFLKFFIIAVLLGGLDTLVAFVEMPHYILYLVISVILRITVAIFYFTLVTQIFAVNKN</sequence>
<dbReference type="STRING" id="2018661.A0A2A2JTB4"/>
<feature type="transmembrane region" description="Helical" evidence="1">
    <location>
        <begin position="53"/>
        <end position="76"/>
    </location>
</feature>
<gene>
    <name evidence="2" type="ORF">WR25_01041</name>
</gene>
<accession>A0A2A2JTB4</accession>
<organism evidence="2 3">
    <name type="scientific">Diploscapter pachys</name>
    <dbReference type="NCBI Taxonomy" id="2018661"/>
    <lineage>
        <taxon>Eukaryota</taxon>
        <taxon>Metazoa</taxon>
        <taxon>Ecdysozoa</taxon>
        <taxon>Nematoda</taxon>
        <taxon>Chromadorea</taxon>
        <taxon>Rhabditida</taxon>
        <taxon>Rhabditina</taxon>
        <taxon>Rhabditomorpha</taxon>
        <taxon>Rhabditoidea</taxon>
        <taxon>Rhabditidae</taxon>
        <taxon>Diploscapter</taxon>
    </lineage>
</organism>
<keyword evidence="1" id="KW-0812">Transmembrane</keyword>
<name>A0A2A2JTB4_9BILA</name>
<feature type="transmembrane region" description="Helical" evidence="1">
    <location>
        <begin position="83"/>
        <end position="101"/>
    </location>
</feature>
<reference evidence="2 3" key="1">
    <citation type="journal article" date="2017" name="Curr. Biol.">
        <title>Genome architecture and evolution of a unichromosomal asexual nematode.</title>
        <authorList>
            <person name="Fradin H."/>
            <person name="Zegar C."/>
            <person name="Gutwein M."/>
            <person name="Lucas J."/>
            <person name="Kovtun M."/>
            <person name="Corcoran D."/>
            <person name="Baugh L.R."/>
            <person name="Kiontke K."/>
            <person name="Gunsalus K."/>
            <person name="Fitch D.H."/>
            <person name="Piano F."/>
        </authorList>
    </citation>
    <scope>NUCLEOTIDE SEQUENCE [LARGE SCALE GENOMIC DNA]</scope>
    <source>
        <strain evidence="2">PF1309</strain>
    </source>
</reference>
<feature type="transmembrane region" description="Helical" evidence="1">
    <location>
        <begin position="231"/>
        <end position="259"/>
    </location>
</feature>
<evidence type="ECO:0000256" key="1">
    <source>
        <dbReference type="SAM" id="Phobius"/>
    </source>
</evidence>
<dbReference type="Proteomes" id="UP000218231">
    <property type="component" value="Unassembled WGS sequence"/>
</dbReference>
<evidence type="ECO:0000313" key="2">
    <source>
        <dbReference type="EMBL" id="PAV64809.1"/>
    </source>
</evidence>
<evidence type="ECO:0000313" key="3">
    <source>
        <dbReference type="Proteomes" id="UP000218231"/>
    </source>
</evidence>